<comment type="caution">
    <text evidence="1">The sequence shown here is derived from an EMBL/GenBank/DDBJ whole genome shotgun (WGS) entry which is preliminary data.</text>
</comment>
<dbReference type="RefSeq" id="WP_215760923.1">
    <property type="nucleotide sequence ID" value="NZ_JAHKBE010000098.1"/>
</dbReference>
<keyword evidence="2" id="KW-1185">Reference proteome</keyword>
<accession>A0ABV1FTW4</accession>
<reference evidence="1 2" key="1">
    <citation type="submission" date="2024-04" db="EMBL/GenBank/DDBJ databases">
        <title>Human intestinal bacterial collection.</title>
        <authorList>
            <person name="Pauvert C."/>
            <person name="Hitch T.C.A."/>
            <person name="Clavel T."/>
        </authorList>
    </citation>
    <scope>NUCLEOTIDE SEQUENCE [LARGE SCALE GENOMIC DNA]</scope>
    <source>
        <strain evidence="1 2">CLA-AA-H145</strain>
    </source>
</reference>
<dbReference type="EMBL" id="JBBNFP010000093">
    <property type="protein sequence ID" value="MEQ2487837.1"/>
    <property type="molecule type" value="Genomic_DNA"/>
</dbReference>
<name>A0ABV1FTW4_9BACT</name>
<organism evidence="1 2">
    <name type="scientific">Hallella faecis</name>
    <dbReference type="NCBI Taxonomy" id="2841596"/>
    <lineage>
        <taxon>Bacteria</taxon>
        <taxon>Pseudomonadati</taxon>
        <taxon>Bacteroidota</taxon>
        <taxon>Bacteroidia</taxon>
        <taxon>Bacteroidales</taxon>
        <taxon>Prevotellaceae</taxon>
        <taxon>Hallella</taxon>
    </lineage>
</organism>
<proteinExistence type="predicted"/>
<sequence length="263" mass="30854">MKQRLPQNSISLIHDSLKDDVVLRAVDISCKQFESRMNVMRFSTTEIYIESVSLLDEIRRQSYDFDFQNVYDNLLCRLRNYDKSNENVDAKLAASVIIVFTAYIIFICNSVNDHYKYWAHNLLKTVPKEADHKNVLKLIASRLPDSQQDKLREYMCSYINQSGKWLSKQVEDIVRYNGMEAELINALMPHFYNDNRLANVIAYIKEIKEANGNPAVTRITVQYIKDQKISNYNNSHKRPLWQILHTHGLYKARIDNWNKAVNV</sequence>
<evidence type="ECO:0000313" key="1">
    <source>
        <dbReference type="EMBL" id="MEQ2487837.1"/>
    </source>
</evidence>
<dbReference type="Proteomes" id="UP001487296">
    <property type="component" value="Unassembled WGS sequence"/>
</dbReference>
<gene>
    <name evidence="1" type="ORF">AAAT34_12415</name>
</gene>
<protein>
    <submittedName>
        <fullName evidence="1">Uncharacterized protein</fullName>
    </submittedName>
</protein>
<evidence type="ECO:0000313" key="2">
    <source>
        <dbReference type="Proteomes" id="UP001487296"/>
    </source>
</evidence>